<sequence length="226" mass="25578">MTSCAKHETDPKVPGGPIPIGDSILETAASITQDFAPVKNICAHLNAFHIYADDPSRKIETNHYCSHISSDVRQCLLYDSNEPNARLIGIEYMITPPLYETLPAAERALWHSHVFEVKSGQLIMPCPNGVPLALWEKAETKEMESTIKLYGKTYHLWQVDRGDRLPMGEPKLMMATTEGSAHLDELMKERDERWGVESARKRELRRGLVEPIVHPDADQYDRSKLT</sequence>
<dbReference type="PANTHER" id="PTHR31360">
    <property type="match status" value="1"/>
</dbReference>
<dbReference type="Proteomes" id="UP000277580">
    <property type="component" value="Unassembled WGS sequence"/>
</dbReference>
<evidence type="ECO:0000313" key="2">
    <source>
        <dbReference type="EMBL" id="RPB14434.1"/>
    </source>
</evidence>
<gene>
    <name evidence="2" type="ORF">P167DRAFT_534255</name>
</gene>
<dbReference type="Pfam" id="PF06884">
    <property type="entry name" value="DUF1264"/>
    <property type="match status" value="1"/>
</dbReference>
<evidence type="ECO:0000313" key="3">
    <source>
        <dbReference type="Proteomes" id="UP000277580"/>
    </source>
</evidence>
<evidence type="ECO:0000256" key="1">
    <source>
        <dbReference type="ARBA" id="ARBA00009740"/>
    </source>
</evidence>
<protein>
    <submittedName>
        <fullName evidence="2">DUF1264-domain-containing protein</fullName>
    </submittedName>
</protein>
<dbReference type="InParanoid" id="A0A3N4KV52"/>
<proteinExistence type="inferred from homology"/>
<dbReference type="PANTHER" id="PTHR31360:SF0">
    <property type="entry name" value="OIL BODY-ASSOCIATED PROTEIN 1B"/>
    <property type="match status" value="1"/>
</dbReference>
<dbReference type="AlphaFoldDB" id="A0A3N4KV52"/>
<dbReference type="OrthoDB" id="1901244at2759"/>
<dbReference type="EMBL" id="ML119118">
    <property type="protein sequence ID" value="RPB14434.1"/>
    <property type="molecule type" value="Genomic_DNA"/>
</dbReference>
<dbReference type="STRING" id="1392247.A0A3N4KV52"/>
<reference evidence="2 3" key="1">
    <citation type="journal article" date="2018" name="Nat. Ecol. Evol.">
        <title>Pezizomycetes genomes reveal the molecular basis of ectomycorrhizal truffle lifestyle.</title>
        <authorList>
            <person name="Murat C."/>
            <person name="Payen T."/>
            <person name="Noel B."/>
            <person name="Kuo A."/>
            <person name="Morin E."/>
            <person name="Chen J."/>
            <person name="Kohler A."/>
            <person name="Krizsan K."/>
            <person name="Balestrini R."/>
            <person name="Da Silva C."/>
            <person name="Montanini B."/>
            <person name="Hainaut M."/>
            <person name="Levati E."/>
            <person name="Barry K.W."/>
            <person name="Belfiori B."/>
            <person name="Cichocki N."/>
            <person name="Clum A."/>
            <person name="Dockter R.B."/>
            <person name="Fauchery L."/>
            <person name="Guy J."/>
            <person name="Iotti M."/>
            <person name="Le Tacon F."/>
            <person name="Lindquist E.A."/>
            <person name="Lipzen A."/>
            <person name="Malagnac F."/>
            <person name="Mello A."/>
            <person name="Molinier V."/>
            <person name="Miyauchi S."/>
            <person name="Poulain J."/>
            <person name="Riccioni C."/>
            <person name="Rubini A."/>
            <person name="Sitrit Y."/>
            <person name="Splivallo R."/>
            <person name="Traeger S."/>
            <person name="Wang M."/>
            <person name="Zifcakova L."/>
            <person name="Wipf D."/>
            <person name="Zambonelli A."/>
            <person name="Paolocci F."/>
            <person name="Nowrousian M."/>
            <person name="Ottonello S."/>
            <person name="Baldrian P."/>
            <person name="Spatafora J.W."/>
            <person name="Henrissat B."/>
            <person name="Nagy L.G."/>
            <person name="Aury J.M."/>
            <person name="Wincker P."/>
            <person name="Grigoriev I.V."/>
            <person name="Bonfante P."/>
            <person name="Martin F.M."/>
        </authorList>
    </citation>
    <scope>NUCLEOTIDE SEQUENCE [LARGE SCALE GENOMIC DNA]</scope>
    <source>
        <strain evidence="2 3">CCBAS932</strain>
    </source>
</reference>
<organism evidence="2 3">
    <name type="scientific">Morchella conica CCBAS932</name>
    <dbReference type="NCBI Taxonomy" id="1392247"/>
    <lineage>
        <taxon>Eukaryota</taxon>
        <taxon>Fungi</taxon>
        <taxon>Dikarya</taxon>
        <taxon>Ascomycota</taxon>
        <taxon>Pezizomycotina</taxon>
        <taxon>Pezizomycetes</taxon>
        <taxon>Pezizales</taxon>
        <taxon>Morchellaceae</taxon>
        <taxon>Morchella</taxon>
    </lineage>
</organism>
<keyword evidence="3" id="KW-1185">Reference proteome</keyword>
<accession>A0A3N4KV52</accession>
<comment type="similarity">
    <text evidence="1">Belongs to the OBAP family.</text>
</comment>
<name>A0A3N4KV52_9PEZI</name>
<dbReference type="InterPro" id="IPR010686">
    <property type="entry name" value="OBAP-like"/>
</dbReference>